<gene>
    <name evidence="14" type="ORF">CYCCA115_LOCUS6966</name>
</gene>
<protein>
    <recommendedName>
        <fullName evidence="3">Isopentenyl phosphate kinase</fullName>
        <ecNumber evidence="2">2.7.4.26</ecNumber>
    </recommendedName>
</protein>
<comment type="similarity">
    <text evidence="1">Belongs to the isopentenyl phosphate kinase family.</text>
</comment>
<evidence type="ECO:0000256" key="12">
    <source>
        <dbReference type="SAM" id="MobiDB-lite"/>
    </source>
</evidence>
<feature type="binding site" evidence="10">
    <location>
        <position position="82"/>
    </location>
    <ligand>
        <name>ATP</name>
        <dbReference type="ChEBI" id="CHEBI:30616"/>
    </ligand>
</feature>
<evidence type="ECO:0000256" key="11">
    <source>
        <dbReference type="PIRSR" id="PIRSR016496-2"/>
    </source>
</evidence>
<evidence type="ECO:0000256" key="1">
    <source>
        <dbReference type="ARBA" id="ARBA00010540"/>
    </source>
</evidence>
<feature type="binding site" evidence="10">
    <location>
        <begin position="20"/>
        <end position="24"/>
    </location>
    <ligand>
        <name>ATP</name>
        <dbReference type="ChEBI" id="CHEBI:30616"/>
    </ligand>
</feature>
<evidence type="ECO:0000256" key="8">
    <source>
        <dbReference type="ARBA" id="ARBA00023229"/>
    </source>
</evidence>
<dbReference type="AlphaFoldDB" id="A0AAD2FI17"/>
<evidence type="ECO:0000256" key="10">
    <source>
        <dbReference type="PIRSR" id="PIRSR016496-1"/>
    </source>
</evidence>
<dbReference type="GO" id="GO:0016301">
    <property type="term" value="F:kinase activity"/>
    <property type="evidence" value="ECO:0007669"/>
    <property type="project" value="UniProtKB-KW"/>
</dbReference>
<dbReference type="PANTHER" id="PTHR43654:SF1">
    <property type="entry name" value="ISOPENTENYL PHOSPHATE KINASE"/>
    <property type="match status" value="1"/>
</dbReference>
<keyword evidence="4" id="KW-0808">Transferase</keyword>
<feature type="domain" description="Aspartate/glutamate/uridylate kinase" evidence="13">
    <location>
        <begin position="16"/>
        <end position="291"/>
    </location>
</feature>
<evidence type="ECO:0000256" key="6">
    <source>
        <dbReference type="ARBA" id="ARBA00022777"/>
    </source>
</evidence>
<dbReference type="GO" id="GO:0016114">
    <property type="term" value="P:terpenoid biosynthetic process"/>
    <property type="evidence" value="ECO:0007669"/>
    <property type="project" value="TreeGrafter"/>
</dbReference>
<sequence>MDQAKSKIEVKNAKRVVIVKVGGSSVTNKANKESVNEEVLDWFCRVVSDNVGQNFRAVDDATASEQGISQQGVAFILIHGAGSFGHHSAKVYGLSGQTAEPDGSKDMSVQENRRRKRGLAETRLSVQRLNHLVVSKLIDHGVNAVGISPGFGIPGLEAHLHLQPEPMKDLETVILRTINAGLVPVLHGDACMYGNDAAILSGDTLLQVLGSLDWVSDAIFITDVDGVYDEDPRQNPNAKLLPNIFVDPKSGSLMIDVKASGSSHEHDVTGGLETKMKAAARIAISKPVTIVGCGSKGFAQILRGEDLELGTVMSPKEEV</sequence>
<feature type="binding site" evidence="10">
    <location>
        <position position="223"/>
    </location>
    <ligand>
        <name>ATP</name>
        <dbReference type="ChEBI" id="CHEBI:30616"/>
    </ligand>
</feature>
<evidence type="ECO:0000313" key="15">
    <source>
        <dbReference type="Proteomes" id="UP001295423"/>
    </source>
</evidence>
<keyword evidence="15" id="KW-1185">Reference proteome</keyword>
<evidence type="ECO:0000313" key="14">
    <source>
        <dbReference type="EMBL" id="CAJ1940286.1"/>
    </source>
</evidence>
<dbReference type="InterPro" id="IPR024192">
    <property type="entry name" value="Fosfomycin_R_FomA-type"/>
</dbReference>
<evidence type="ECO:0000256" key="4">
    <source>
        <dbReference type="ARBA" id="ARBA00022679"/>
    </source>
</evidence>
<feature type="region of interest" description="Disordered" evidence="12">
    <location>
        <begin position="95"/>
        <end position="116"/>
    </location>
</feature>
<evidence type="ECO:0000256" key="5">
    <source>
        <dbReference type="ARBA" id="ARBA00022741"/>
    </source>
</evidence>
<dbReference type="NCBIfam" id="NF040647">
    <property type="entry name" value="IPPK_Arch"/>
    <property type="match status" value="1"/>
</dbReference>
<evidence type="ECO:0000256" key="9">
    <source>
        <dbReference type="ARBA" id="ARBA00049063"/>
    </source>
</evidence>
<organism evidence="14 15">
    <name type="scientific">Cylindrotheca closterium</name>
    <dbReference type="NCBI Taxonomy" id="2856"/>
    <lineage>
        <taxon>Eukaryota</taxon>
        <taxon>Sar</taxon>
        <taxon>Stramenopiles</taxon>
        <taxon>Ochrophyta</taxon>
        <taxon>Bacillariophyta</taxon>
        <taxon>Bacillariophyceae</taxon>
        <taxon>Bacillariophycidae</taxon>
        <taxon>Bacillariales</taxon>
        <taxon>Bacillariaceae</taxon>
        <taxon>Cylindrotheca</taxon>
    </lineage>
</organism>
<name>A0AAD2FI17_9STRA</name>
<feature type="binding site" evidence="10">
    <location>
        <position position="271"/>
    </location>
    <ligand>
        <name>ATP</name>
        <dbReference type="ChEBI" id="CHEBI:30616"/>
    </ligand>
</feature>
<dbReference type="InterPro" id="IPR036393">
    <property type="entry name" value="AceGlu_kinase-like_sf"/>
</dbReference>
<dbReference type="InterPro" id="IPR001048">
    <property type="entry name" value="Asp/Glu/Uridylate_kinase"/>
</dbReference>
<reference evidence="14" key="1">
    <citation type="submission" date="2023-08" db="EMBL/GenBank/DDBJ databases">
        <authorList>
            <person name="Audoor S."/>
            <person name="Bilcke G."/>
        </authorList>
    </citation>
    <scope>NUCLEOTIDE SEQUENCE</scope>
</reference>
<dbReference type="GO" id="GO:0005829">
    <property type="term" value="C:cytosol"/>
    <property type="evidence" value="ECO:0007669"/>
    <property type="project" value="TreeGrafter"/>
</dbReference>
<evidence type="ECO:0000256" key="3">
    <source>
        <dbReference type="ARBA" id="ARBA00017267"/>
    </source>
</evidence>
<dbReference type="GO" id="GO:0005524">
    <property type="term" value="F:ATP binding"/>
    <property type="evidence" value="ECO:0007669"/>
    <property type="project" value="UniProtKB-KW"/>
</dbReference>
<dbReference type="PANTHER" id="PTHR43654">
    <property type="entry name" value="GLUTAMATE 5-KINASE"/>
    <property type="match status" value="1"/>
</dbReference>
<feature type="binding site" evidence="10">
    <location>
        <position position="202"/>
    </location>
    <ligand>
        <name>substrate</name>
    </ligand>
</feature>
<dbReference type="Pfam" id="PF00696">
    <property type="entry name" value="AA_kinase"/>
    <property type="match status" value="1"/>
</dbReference>
<feature type="site" description="Transition state stabilizer" evidence="11">
    <location>
        <position position="29"/>
    </location>
</feature>
<feature type="binding site" evidence="10">
    <location>
        <position position="86"/>
    </location>
    <ligand>
        <name>substrate</name>
    </ligand>
</feature>
<proteinExistence type="inferred from homology"/>
<accession>A0AAD2FI17</accession>
<evidence type="ECO:0000259" key="13">
    <source>
        <dbReference type="Pfam" id="PF00696"/>
    </source>
</evidence>
<dbReference type="GO" id="GO:0102043">
    <property type="term" value="F:isopentenyl phosphate kinase activity"/>
    <property type="evidence" value="ECO:0007669"/>
    <property type="project" value="UniProtKB-EC"/>
</dbReference>
<keyword evidence="7 10" id="KW-0067">ATP-binding</keyword>
<evidence type="ECO:0000256" key="7">
    <source>
        <dbReference type="ARBA" id="ARBA00022840"/>
    </source>
</evidence>
<dbReference type="EC" id="2.7.4.26" evidence="2"/>
<keyword evidence="6" id="KW-0418">Kinase</keyword>
<dbReference type="Gene3D" id="3.40.1160.10">
    <property type="entry name" value="Acetylglutamate kinase-like"/>
    <property type="match status" value="1"/>
</dbReference>
<keyword evidence="8" id="KW-0414">Isoprene biosynthesis</keyword>
<comment type="catalytic activity">
    <reaction evidence="9">
        <text>isopentenyl phosphate + ATP = isopentenyl diphosphate + ADP</text>
        <dbReference type="Rhea" id="RHEA:33963"/>
        <dbReference type="ChEBI" id="CHEBI:30616"/>
        <dbReference type="ChEBI" id="CHEBI:65078"/>
        <dbReference type="ChEBI" id="CHEBI:128769"/>
        <dbReference type="ChEBI" id="CHEBI:456216"/>
        <dbReference type="EC" id="2.7.4.26"/>
    </reaction>
</comment>
<feature type="binding site" evidence="10">
    <location>
        <position position="275"/>
    </location>
    <ligand>
        <name>ATP</name>
        <dbReference type="ChEBI" id="CHEBI:30616"/>
    </ligand>
</feature>
<dbReference type="PIRSF" id="PIRSF016496">
    <property type="entry name" value="Kin_FomA"/>
    <property type="match status" value="1"/>
</dbReference>
<dbReference type="SUPFAM" id="SSF53633">
    <property type="entry name" value="Carbamate kinase-like"/>
    <property type="match status" value="1"/>
</dbReference>
<dbReference type="Proteomes" id="UP001295423">
    <property type="component" value="Unassembled WGS sequence"/>
</dbReference>
<evidence type="ECO:0000256" key="2">
    <source>
        <dbReference type="ARBA" id="ARBA00012908"/>
    </source>
</evidence>
<keyword evidence="5 10" id="KW-0547">Nucleotide-binding</keyword>
<comment type="caution">
    <text evidence="14">The sequence shown here is derived from an EMBL/GenBank/DDBJ whole genome shotgun (WGS) entry which is preliminary data.</text>
</comment>
<feature type="binding site" evidence="10">
    <location>
        <position position="81"/>
    </location>
    <ligand>
        <name>substrate</name>
    </ligand>
</feature>
<dbReference type="EMBL" id="CAKOGP040000890">
    <property type="protein sequence ID" value="CAJ1940286.1"/>
    <property type="molecule type" value="Genomic_DNA"/>
</dbReference>